<evidence type="ECO:0000313" key="1">
    <source>
        <dbReference type="EMBL" id="JAH23513.1"/>
    </source>
</evidence>
<reference evidence="1" key="1">
    <citation type="submission" date="2014-11" db="EMBL/GenBank/DDBJ databases">
        <authorList>
            <person name="Amaro Gonzalez C."/>
        </authorList>
    </citation>
    <scope>NUCLEOTIDE SEQUENCE</scope>
</reference>
<name>A0A0E9R589_ANGAN</name>
<accession>A0A0E9R589</accession>
<organism evidence="1">
    <name type="scientific">Anguilla anguilla</name>
    <name type="common">European freshwater eel</name>
    <name type="synonym">Muraena anguilla</name>
    <dbReference type="NCBI Taxonomy" id="7936"/>
    <lineage>
        <taxon>Eukaryota</taxon>
        <taxon>Metazoa</taxon>
        <taxon>Chordata</taxon>
        <taxon>Craniata</taxon>
        <taxon>Vertebrata</taxon>
        <taxon>Euteleostomi</taxon>
        <taxon>Actinopterygii</taxon>
        <taxon>Neopterygii</taxon>
        <taxon>Teleostei</taxon>
        <taxon>Anguilliformes</taxon>
        <taxon>Anguillidae</taxon>
        <taxon>Anguilla</taxon>
    </lineage>
</organism>
<dbReference type="EMBL" id="GBXM01085064">
    <property type="protein sequence ID" value="JAH23513.1"/>
    <property type="molecule type" value="Transcribed_RNA"/>
</dbReference>
<reference evidence="1" key="2">
    <citation type="journal article" date="2015" name="Fish Shellfish Immunol.">
        <title>Early steps in the European eel (Anguilla anguilla)-Vibrio vulnificus interaction in the gills: Role of the RtxA13 toxin.</title>
        <authorList>
            <person name="Callol A."/>
            <person name="Pajuelo D."/>
            <person name="Ebbesson L."/>
            <person name="Teles M."/>
            <person name="MacKenzie S."/>
            <person name="Amaro C."/>
        </authorList>
    </citation>
    <scope>NUCLEOTIDE SEQUENCE</scope>
</reference>
<protein>
    <submittedName>
        <fullName evidence="1">Uncharacterized protein</fullName>
    </submittedName>
</protein>
<proteinExistence type="predicted"/>
<dbReference type="AlphaFoldDB" id="A0A0E9R589"/>
<sequence>MRCSVHTISLIYFSRITWLANYLPNNYTSLVS</sequence>